<protein>
    <submittedName>
        <fullName evidence="2">Uncharacterized protein</fullName>
    </submittedName>
</protein>
<organism evidence="2 5">
    <name type="scientific">Streptomyces avermitilis</name>
    <dbReference type="NCBI Taxonomy" id="33903"/>
    <lineage>
        <taxon>Bacteria</taxon>
        <taxon>Bacillati</taxon>
        <taxon>Actinomycetota</taxon>
        <taxon>Actinomycetes</taxon>
        <taxon>Kitasatosporales</taxon>
        <taxon>Streptomycetaceae</taxon>
        <taxon>Streptomyces</taxon>
    </lineage>
</organism>
<gene>
    <name evidence="2" type="ORF">SAV14893_009450</name>
    <name evidence="3" type="ORF">SAV31267_078310</name>
</gene>
<evidence type="ECO:0000313" key="5">
    <source>
        <dbReference type="Proteomes" id="UP000302139"/>
    </source>
</evidence>
<dbReference type="Proteomes" id="UP000299211">
    <property type="component" value="Unassembled WGS sequence"/>
</dbReference>
<reference evidence="3 4" key="1">
    <citation type="submission" date="2019-04" db="EMBL/GenBank/DDBJ databases">
        <title>Draft genome sequences of Streptomyces avermitilis ATCC 31267.</title>
        <authorList>
            <person name="Komaki H."/>
            <person name="Tamura T."/>
            <person name="Hosoyama A."/>
        </authorList>
    </citation>
    <scope>NUCLEOTIDE SEQUENCE [LARGE SCALE GENOMIC DNA]</scope>
    <source>
        <strain evidence="3 4">ATCC 31267</strain>
    </source>
</reference>
<dbReference type="Proteomes" id="UP000302139">
    <property type="component" value="Unassembled WGS sequence"/>
</dbReference>
<evidence type="ECO:0000256" key="1">
    <source>
        <dbReference type="SAM" id="MobiDB-lite"/>
    </source>
</evidence>
<comment type="caution">
    <text evidence="2">The sequence shown here is derived from an EMBL/GenBank/DDBJ whole genome shotgun (WGS) entry which is preliminary data.</text>
</comment>
<proteinExistence type="predicted"/>
<dbReference type="OMA" id="PLAKWAR"/>
<evidence type="ECO:0000313" key="2">
    <source>
        <dbReference type="EMBL" id="GDY61552.1"/>
    </source>
</evidence>
<evidence type="ECO:0000313" key="4">
    <source>
        <dbReference type="Proteomes" id="UP000299211"/>
    </source>
</evidence>
<feature type="region of interest" description="Disordered" evidence="1">
    <location>
        <begin position="51"/>
        <end position="73"/>
    </location>
</feature>
<name>A0A4D4LJN2_STRAX</name>
<dbReference type="AlphaFoldDB" id="A0A4D4LJN2"/>
<accession>A0A4D4LJN2</accession>
<feature type="region of interest" description="Disordered" evidence="1">
    <location>
        <begin position="1"/>
        <end position="33"/>
    </location>
</feature>
<sequence length="341" mass="37753">MKRTDARHGRAASPAAARDTAAPRRRSRPGRSGVSVLAAMCAVASLALTGCTRDTDRPHPTSPVAKAERTRQSPELTYAEDLRISDAEQHLVKQCMARHGYRFWEERTLTLEESRPVGYVQDDVRWARTHGYGSRIMAKEDRARLRNPNLAYRASLPTARQSTYDTALDGGRTATLLKIEAPGGGTITKRSGGCTGEAEKKLYGDPKTWFRADSTVSNLRPLYVGKLLRDQEFSGAVRDWSRCMRRAGHPYRDPNEARQAMREHGTRQTRAAEARTFAAETRTATADAGCARAASLKSIGKEREAHYVGELSAEYGDALDTYRRLKRAALAHAEQIVPARA</sequence>
<feature type="compositionally biased region" description="Low complexity" evidence="1">
    <location>
        <begin position="11"/>
        <end position="20"/>
    </location>
</feature>
<dbReference type="EMBL" id="BJHX01000001">
    <property type="protein sequence ID" value="GDY61552.1"/>
    <property type="molecule type" value="Genomic_DNA"/>
</dbReference>
<reference evidence="2 5" key="2">
    <citation type="submission" date="2019-04" db="EMBL/GenBank/DDBJ databases">
        <title>Draft genome sequences of Streptomyces avermitilis NBRC 14893.</title>
        <authorList>
            <person name="Komaki H."/>
            <person name="Tamura T."/>
            <person name="Hosoyama A."/>
        </authorList>
    </citation>
    <scope>NUCLEOTIDE SEQUENCE [LARGE SCALE GENOMIC DNA]</scope>
    <source>
        <strain evidence="2 5">NBRC 14893</strain>
    </source>
</reference>
<dbReference type="EMBL" id="BJHY01000001">
    <property type="protein sequence ID" value="GDY78346.1"/>
    <property type="molecule type" value="Genomic_DNA"/>
</dbReference>
<evidence type="ECO:0000313" key="3">
    <source>
        <dbReference type="EMBL" id="GDY78346.1"/>
    </source>
</evidence>